<dbReference type="PROSITE" id="PS50975">
    <property type="entry name" value="ATP_GRASP"/>
    <property type="match status" value="1"/>
</dbReference>
<keyword evidence="2" id="KW-0067">ATP-binding</keyword>
<comment type="caution">
    <text evidence="4">The sequence shown here is derived from an EMBL/GenBank/DDBJ whole genome shotgun (WGS) entry which is preliminary data.</text>
</comment>
<proteinExistence type="predicted"/>
<dbReference type="SUPFAM" id="SSF56059">
    <property type="entry name" value="Glutathione synthetase ATP-binding domain-like"/>
    <property type="match status" value="1"/>
</dbReference>
<evidence type="ECO:0000313" key="4">
    <source>
        <dbReference type="EMBL" id="KPY38848.1"/>
    </source>
</evidence>
<dbReference type="PANTHER" id="PTHR21621:SF0">
    <property type="entry name" value="BETA-CITRYLGLUTAMATE SYNTHASE B-RELATED"/>
    <property type="match status" value="1"/>
</dbReference>
<dbReference type="PANTHER" id="PTHR21621">
    <property type="entry name" value="RIBOSOMAL PROTEIN S6 MODIFICATION PROTEIN"/>
    <property type="match status" value="1"/>
</dbReference>
<dbReference type="EMBL" id="LJRC01000081">
    <property type="protein sequence ID" value="KPY38848.1"/>
    <property type="molecule type" value="Genomic_DNA"/>
</dbReference>
<evidence type="ECO:0000313" key="5">
    <source>
        <dbReference type="Proteomes" id="UP000050562"/>
    </source>
</evidence>
<reference evidence="4 5" key="1">
    <citation type="submission" date="2015-09" db="EMBL/GenBank/DDBJ databases">
        <title>Genome announcement of multiple Pseudomonas syringae strains.</title>
        <authorList>
            <person name="Thakur S."/>
            <person name="Wang P.W."/>
            <person name="Gong Y."/>
            <person name="Weir B.S."/>
            <person name="Guttman D.S."/>
        </authorList>
    </citation>
    <scope>NUCLEOTIDE SEQUENCE [LARGE SCALE GENOMIC DNA]</scope>
    <source>
        <strain evidence="4 5">ICMP3956</strain>
    </source>
</reference>
<dbReference type="GO" id="GO:0046872">
    <property type="term" value="F:metal ion binding"/>
    <property type="evidence" value="ECO:0007669"/>
    <property type="project" value="InterPro"/>
</dbReference>
<accession>A0A0N8SLT0</accession>
<dbReference type="InterPro" id="IPR011761">
    <property type="entry name" value="ATP-grasp"/>
</dbReference>
<feature type="domain" description="ATP-grasp" evidence="3">
    <location>
        <begin position="46"/>
        <end position="299"/>
    </location>
</feature>
<evidence type="ECO:0000256" key="1">
    <source>
        <dbReference type="ARBA" id="ARBA00023211"/>
    </source>
</evidence>
<organism evidence="4 5">
    <name type="scientific">Pseudomonas syringae pv. primulae</name>
    <dbReference type="NCBI Taxonomy" id="251707"/>
    <lineage>
        <taxon>Bacteria</taxon>
        <taxon>Pseudomonadati</taxon>
        <taxon>Pseudomonadota</taxon>
        <taxon>Gammaproteobacteria</taxon>
        <taxon>Pseudomonadales</taxon>
        <taxon>Pseudomonadaceae</taxon>
        <taxon>Pseudomonas</taxon>
    </lineage>
</organism>
<evidence type="ECO:0000259" key="3">
    <source>
        <dbReference type="PROSITE" id="PS50975"/>
    </source>
</evidence>
<keyword evidence="2" id="KW-0547">Nucleotide-binding</keyword>
<dbReference type="Proteomes" id="UP000050562">
    <property type="component" value="Unassembled WGS sequence"/>
</dbReference>
<dbReference type="GO" id="GO:0018169">
    <property type="term" value="F:ribosomal S6-glutamic acid ligase activity"/>
    <property type="evidence" value="ECO:0007669"/>
    <property type="project" value="TreeGrafter"/>
</dbReference>
<name>A0A0N8SLT0_9PSED</name>
<dbReference type="GO" id="GO:0005524">
    <property type="term" value="F:ATP binding"/>
    <property type="evidence" value="ECO:0007669"/>
    <property type="project" value="UniProtKB-UniRule"/>
</dbReference>
<dbReference type="RefSeq" id="WP_057408589.1">
    <property type="nucleotide sequence ID" value="NZ_LJRC01000081.1"/>
</dbReference>
<dbReference type="Gene3D" id="3.30.470.20">
    <property type="entry name" value="ATP-grasp fold, B domain"/>
    <property type="match status" value="1"/>
</dbReference>
<dbReference type="AlphaFoldDB" id="A0A0N8SLT0"/>
<evidence type="ECO:0000256" key="2">
    <source>
        <dbReference type="PROSITE-ProRule" id="PRU00409"/>
    </source>
</evidence>
<dbReference type="GO" id="GO:0005737">
    <property type="term" value="C:cytoplasm"/>
    <property type="evidence" value="ECO:0007669"/>
    <property type="project" value="TreeGrafter"/>
</dbReference>
<sequence>MTGLWKIRKALNAWGIPGINRRDLDYELKYNKRRLSKLADDKILTKERATQAGLEAPQTYGVIAIEREIRKLGQIVDGHSDFVIKPARGTGGKGVLVITERFEDRYRTLSGQIVTHADIEDHVSDILSGAYSLGDKDRALVEYRVIPDDVFQGFSGDGVPDIRVTVLMGYPVMAMLRIPTRQSAGWTSRQPDAIGVGIDIASGMTLRGTWLKDIGKPLDKNDVIEGFRLPAWNDFMKLAARCHELCGLGYIEVDMMLDQNLGPLVIEINARPDLSAQIANECGLAYRAEGVEARIRELTRGGAADTPEQRVLFAQKFLGQISGSVQR</sequence>
<dbReference type="InterPro" id="IPR039523">
    <property type="entry name" value="RimK-rel_E_lig_ATP-grasp"/>
</dbReference>
<protein>
    <submittedName>
        <fullName evidence="4">Alpha-L-glutamate ligase-like protein</fullName>
    </submittedName>
</protein>
<keyword evidence="4" id="KW-0436">Ligase</keyword>
<dbReference type="InterPro" id="IPR011758">
    <property type="entry name" value="RimK-rel_E_lig"/>
</dbReference>
<dbReference type="Pfam" id="PF14397">
    <property type="entry name" value="ATPgrasp_ST"/>
    <property type="match status" value="1"/>
</dbReference>
<gene>
    <name evidence="4" type="ORF">ALO52_00023</name>
</gene>
<dbReference type="PATRIC" id="fig|251707.3.peg.44"/>
<keyword evidence="1" id="KW-0464">Manganese</keyword>
<dbReference type="NCBIfam" id="TIGR02291">
    <property type="entry name" value="rimK_rel_E_lig"/>
    <property type="match status" value="1"/>
</dbReference>
<dbReference type="GO" id="GO:0009432">
    <property type="term" value="P:SOS response"/>
    <property type="evidence" value="ECO:0007669"/>
    <property type="project" value="TreeGrafter"/>
</dbReference>